<comment type="subcellular location">
    <subcellularLocation>
        <location evidence="1 9">Cell inner membrane</location>
        <topology evidence="1 9">Single-pass membrane protein</topology>
    </subcellularLocation>
</comment>
<proteinExistence type="inferred from homology"/>
<dbReference type="PRINTS" id="PR00885">
    <property type="entry name" value="BCTERIALGSPH"/>
</dbReference>
<evidence type="ECO:0000256" key="6">
    <source>
        <dbReference type="ARBA" id="ARBA00022692"/>
    </source>
</evidence>
<evidence type="ECO:0000256" key="3">
    <source>
        <dbReference type="ARBA" id="ARBA00022475"/>
    </source>
</evidence>
<evidence type="ECO:0000313" key="12">
    <source>
        <dbReference type="Proteomes" id="UP001500604"/>
    </source>
</evidence>
<dbReference type="Proteomes" id="UP001500604">
    <property type="component" value="Unassembled WGS sequence"/>
</dbReference>
<keyword evidence="4 9" id="KW-0488">Methylation</keyword>
<feature type="domain" description="Type II secretion system protein GspI C-terminal" evidence="10">
    <location>
        <begin position="41"/>
        <end position="122"/>
    </location>
</feature>
<keyword evidence="8 9" id="KW-0472">Membrane</keyword>
<comment type="subunit">
    <text evidence="9">Type II secretion is composed of four main components: the outer membrane complex, the inner membrane complex, the cytoplasmic secretion ATPase and the periplasm-spanning pseudopilus.</text>
</comment>
<evidence type="ECO:0000256" key="1">
    <source>
        <dbReference type="ARBA" id="ARBA00004377"/>
    </source>
</evidence>
<accession>A0ABP8UVW0</accession>
<evidence type="ECO:0000313" key="11">
    <source>
        <dbReference type="EMBL" id="GAA4647970.1"/>
    </source>
</evidence>
<evidence type="ECO:0000256" key="4">
    <source>
        <dbReference type="ARBA" id="ARBA00022481"/>
    </source>
</evidence>
<dbReference type="Gene3D" id="3.30.1300.30">
    <property type="entry name" value="GSPII I/J protein-like"/>
    <property type="match status" value="1"/>
</dbReference>
<dbReference type="InterPro" id="IPR012902">
    <property type="entry name" value="N_methyl_site"/>
</dbReference>
<keyword evidence="12" id="KW-1185">Reference proteome</keyword>
<evidence type="ECO:0000256" key="5">
    <source>
        <dbReference type="ARBA" id="ARBA00022519"/>
    </source>
</evidence>
<name>A0ABP8UVW0_9GAMM</name>
<dbReference type="InterPro" id="IPR045584">
    <property type="entry name" value="Pilin-like"/>
</dbReference>
<dbReference type="SUPFAM" id="SSF54523">
    <property type="entry name" value="Pili subunits"/>
    <property type="match status" value="1"/>
</dbReference>
<evidence type="ECO:0000256" key="2">
    <source>
        <dbReference type="ARBA" id="ARBA00008358"/>
    </source>
</evidence>
<feature type="transmembrane region" description="Helical" evidence="9">
    <location>
        <begin position="6"/>
        <end position="28"/>
    </location>
</feature>
<protein>
    <recommendedName>
        <fullName evidence="9">Type II secretion system protein I</fullName>
        <shortName evidence="9">T2SS minor pseudopilin I</shortName>
    </recommendedName>
</protein>
<evidence type="ECO:0000256" key="7">
    <source>
        <dbReference type="ARBA" id="ARBA00022989"/>
    </source>
</evidence>
<keyword evidence="5 9" id="KW-0997">Cell inner membrane</keyword>
<evidence type="ECO:0000256" key="9">
    <source>
        <dbReference type="RuleBase" id="RU368030"/>
    </source>
</evidence>
<dbReference type="PANTHER" id="PTHR38779:SF2">
    <property type="entry name" value="TYPE II SECRETION SYSTEM PROTEIN I-RELATED"/>
    <property type="match status" value="1"/>
</dbReference>
<organism evidence="11 12">
    <name type="scientific">Kistimonas scapharcae</name>
    <dbReference type="NCBI Taxonomy" id="1036133"/>
    <lineage>
        <taxon>Bacteria</taxon>
        <taxon>Pseudomonadati</taxon>
        <taxon>Pseudomonadota</taxon>
        <taxon>Gammaproteobacteria</taxon>
        <taxon>Oceanospirillales</taxon>
        <taxon>Endozoicomonadaceae</taxon>
        <taxon>Kistimonas</taxon>
    </lineage>
</organism>
<dbReference type="Pfam" id="PF07963">
    <property type="entry name" value="N_methyl"/>
    <property type="match status" value="1"/>
</dbReference>
<comment type="caution">
    <text evidence="11">The sequence shown here is derived from an EMBL/GenBank/DDBJ whole genome shotgun (WGS) entry which is preliminary data.</text>
</comment>
<dbReference type="RefSeq" id="WP_345193015.1">
    <property type="nucleotide sequence ID" value="NZ_BAABFL010000016.1"/>
</dbReference>
<keyword evidence="6 9" id="KW-0812">Transmembrane</keyword>
<dbReference type="InterPro" id="IPR010052">
    <property type="entry name" value="T2SS_protein-GspI"/>
</dbReference>
<dbReference type="PANTHER" id="PTHR38779">
    <property type="entry name" value="TYPE II SECRETION SYSTEM PROTEIN I-RELATED"/>
    <property type="match status" value="1"/>
</dbReference>
<dbReference type="EMBL" id="BAABFL010000016">
    <property type="protein sequence ID" value="GAA4647970.1"/>
    <property type="molecule type" value="Genomic_DNA"/>
</dbReference>
<reference evidence="12" key="1">
    <citation type="journal article" date="2019" name="Int. J. Syst. Evol. Microbiol.">
        <title>The Global Catalogue of Microorganisms (GCM) 10K type strain sequencing project: providing services to taxonomists for standard genome sequencing and annotation.</title>
        <authorList>
            <consortium name="The Broad Institute Genomics Platform"/>
            <consortium name="The Broad Institute Genome Sequencing Center for Infectious Disease"/>
            <person name="Wu L."/>
            <person name="Ma J."/>
        </authorList>
    </citation>
    <scope>NUCLEOTIDE SEQUENCE [LARGE SCALE GENOMIC DNA]</scope>
    <source>
        <strain evidence="12">JCM 17805</strain>
    </source>
</reference>
<dbReference type="InterPro" id="IPR002416">
    <property type="entry name" value="T2SS_protein-GspH"/>
</dbReference>
<comment type="similarity">
    <text evidence="2 9">Belongs to the GSP I family.</text>
</comment>
<comment type="PTM">
    <text evidence="9">Cleaved by prepilin peptidase.</text>
</comment>
<gene>
    <name evidence="11" type="primary">xcpV</name>
    <name evidence="11" type="ORF">GCM10023116_02320</name>
</gene>
<dbReference type="NCBIfam" id="TIGR02532">
    <property type="entry name" value="IV_pilin_GFxxxE"/>
    <property type="match status" value="1"/>
</dbReference>
<dbReference type="NCBIfam" id="TIGR01707">
    <property type="entry name" value="gspI"/>
    <property type="match status" value="1"/>
</dbReference>
<dbReference type="Pfam" id="PF02501">
    <property type="entry name" value="T2SSI"/>
    <property type="match status" value="1"/>
</dbReference>
<dbReference type="InterPro" id="IPR003413">
    <property type="entry name" value="T2SS_GspI_C"/>
</dbReference>
<keyword evidence="7 9" id="KW-1133">Transmembrane helix</keyword>
<dbReference type="PROSITE" id="PS00409">
    <property type="entry name" value="PROKAR_NTER_METHYL"/>
    <property type="match status" value="1"/>
</dbReference>
<keyword evidence="3" id="KW-1003">Cell membrane</keyword>
<sequence>MRRTSGFTLLEVMIALVIFAVAASALLLSDGNAVKRTAQIQDRIIANWLADQAINHFYQDADNLQVGSFGGPQVMSGRDWYVQSDVLETDKAGFYRVEVTVFAGNQLPENKKEAIWGLTGFLHKPLR</sequence>
<evidence type="ECO:0000256" key="8">
    <source>
        <dbReference type="ARBA" id="ARBA00023136"/>
    </source>
</evidence>
<evidence type="ECO:0000259" key="10">
    <source>
        <dbReference type="Pfam" id="PF02501"/>
    </source>
</evidence>
<comment type="function">
    <text evidence="9">Component of the type II secretion system required for the energy-dependent secretion of extracellular factors such as proteases and toxins from the periplasm.</text>
</comment>